<evidence type="ECO:0000256" key="13">
    <source>
        <dbReference type="ARBA" id="ARBA00023098"/>
    </source>
</evidence>
<dbReference type="InterPro" id="IPR043130">
    <property type="entry name" value="CDP-OH_PTrfase_TM_dom"/>
</dbReference>
<evidence type="ECO:0000256" key="8">
    <source>
        <dbReference type="ARBA" id="ARBA00022475"/>
    </source>
</evidence>
<keyword evidence="10 19" id="KW-0808">Transferase</keyword>
<comment type="pathway">
    <text evidence="4">Lipid metabolism.</text>
</comment>
<evidence type="ECO:0000256" key="4">
    <source>
        <dbReference type="ARBA" id="ARBA00005189"/>
    </source>
</evidence>
<organism evidence="21 22">
    <name type="scientific">Abyssicoccus albus</name>
    <dbReference type="NCBI Taxonomy" id="1817405"/>
    <lineage>
        <taxon>Bacteria</taxon>
        <taxon>Bacillati</taxon>
        <taxon>Bacillota</taxon>
        <taxon>Bacilli</taxon>
        <taxon>Bacillales</taxon>
        <taxon>Abyssicoccaceae</taxon>
    </lineage>
</organism>
<evidence type="ECO:0000256" key="6">
    <source>
        <dbReference type="ARBA" id="ARBA00013170"/>
    </source>
</evidence>
<keyword evidence="14 20" id="KW-0472">Membrane</keyword>
<keyword evidence="16" id="KW-1208">Phospholipid metabolism</keyword>
<keyword evidence="11 20" id="KW-0812">Transmembrane</keyword>
<evidence type="ECO:0000256" key="18">
    <source>
        <dbReference type="NCBIfam" id="TIGR00560"/>
    </source>
</evidence>
<evidence type="ECO:0000256" key="3">
    <source>
        <dbReference type="ARBA" id="ARBA00005042"/>
    </source>
</evidence>
<protein>
    <recommendedName>
        <fullName evidence="7 18">CDP-diacylglycerol--glycerol-3-phosphate 3-phosphatidyltransferase</fullName>
        <ecNumber evidence="6 18">2.7.8.5</ecNumber>
    </recommendedName>
</protein>
<evidence type="ECO:0000256" key="20">
    <source>
        <dbReference type="SAM" id="Phobius"/>
    </source>
</evidence>
<evidence type="ECO:0000256" key="19">
    <source>
        <dbReference type="RuleBase" id="RU003750"/>
    </source>
</evidence>
<keyword evidence="15" id="KW-0594">Phospholipid biosynthesis</keyword>
<evidence type="ECO:0000313" key="22">
    <source>
        <dbReference type="Proteomes" id="UP000277108"/>
    </source>
</evidence>
<dbReference type="Pfam" id="PF01066">
    <property type="entry name" value="CDP-OH_P_transf"/>
    <property type="match status" value="1"/>
</dbReference>
<dbReference type="UniPathway" id="UPA00084">
    <property type="reaction ID" value="UER00503"/>
</dbReference>
<accession>A0A3N5C6D3</accession>
<keyword evidence="8" id="KW-1003">Cell membrane</keyword>
<dbReference type="GO" id="GO:0008444">
    <property type="term" value="F:CDP-diacylglycerol-glycerol-3-phosphate 3-phosphatidyltransferase activity"/>
    <property type="evidence" value="ECO:0007669"/>
    <property type="project" value="UniProtKB-UniRule"/>
</dbReference>
<dbReference type="PIRSF" id="PIRSF000847">
    <property type="entry name" value="Phos_ph_gly_syn"/>
    <property type="match status" value="1"/>
</dbReference>
<evidence type="ECO:0000256" key="10">
    <source>
        <dbReference type="ARBA" id="ARBA00022679"/>
    </source>
</evidence>
<dbReference type="InterPro" id="IPR000462">
    <property type="entry name" value="CDP-OH_P_trans"/>
</dbReference>
<evidence type="ECO:0000313" key="21">
    <source>
        <dbReference type="EMBL" id="RPF57888.1"/>
    </source>
</evidence>
<evidence type="ECO:0000256" key="12">
    <source>
        <dbReference type="ARBA" id="ARBA00022989"/>
    </source>
</evidence>
<dbReference type="PANTHER" id="PTHR14269:SF62">
    <property type="entry name" value="CDP-DIACYLGLYCEROL--GLYCEROL-3-PHOSPHATE 3-PHOSPHATIDYLTRANSFERASE 1, CHLOROPLASTIC"/>
    <property type="match status" value="1"/>
</dbReference>
<dbReference type="GO" id="GO:0005886">
    <property type="term" value="C:plasma membrane"/>
    <property type="evidence" value="ECO:0007669"/>
    <property type="project" value="UniProtKB-SubCell"/>
</dbReference>
<evidence type="ECO:0000256" key="17">
    <source>
        <dbReference type="ARBA" id="ARBA00048586"/>
    </source>
</evidence>
<evidence type="ECO:0000256" key="7">
    <source>
        <dbReference type="ARBA" id="ARBA00014944"/>
    </source>
</evidence>
<comment type="caution">
    <text evidence="21">The sequence shown here is derived from an EMBL/GenBank/DDBJ whole genome shotgun (WGS) entry which is preliminary data.</text>
</comment>
<evidence type="ECO:0000256" key="2">
    <source>
        <dbReference type="ARBA" id="ARBA00004651"/>
    </source>
</evidence>
<evidence type="ECO:0000256" key="14">
    <source>
        <dbReference type="ARBA" id="ARBA00023136"/>
    </source>
</evidence>
<dbReference type="AlphaFoldDB" id="A0A3N5C6D3"/>
<dbReference type="GO" id="GO:0006655">
    <property type="term" value="P:phosphatidylglycerol biosynthetic process"/>
    <property type="evidence" value="ECO:0007669"/>
    <property type="project" value="UniProtKB-UniPathway"/>
</dbReference>
<comment type="function">
    <text evidence="1">This protein catalyzes the committed step to the synthesis of the acidic phospholipids.</text>
</comment>
<dbReference type="PANTHER" id="PTHR14269">
    <property type="entry name" value="CDP-DIACYLGLYCEROL--GLYCEROL-3-PHOSPHATE 3-PHOSPHATIDYLTRANSFERASE-RELATED"/>
    <property type="match status" value="1"/>
</dbReference>
<reference evidence="21 22" key="1">
    <citation type="submission" date="2018-11" db="EMBL/GenBank/DDBJ databases">
        <title>Genomic Encyclopedia of Type Strains, Phase IV (KMG-IV): sequencing the most valuable type-strain genomes for metagenomic binning, comparative biology and taxonomic classification.</title>
        <authorList>
            <person name="Goeker M."/>
        </authorList>
    </citation>
    <scope>NUCLEOTIDE SEQUENCE [LARGE SCALE GENOMIC DNA]</scope>
    <source>
        <strain evidence="21 22">DSM 29158</strain>
    </source>
</reference>
<evidence type="ECO:0000256" key="16">
    <source>
        <dbReference type="ARBA" id="ARBA00023264"/>
    </source>
</evidence>
<gene>
    <name evidence="21" type="ORF">EDD62_0524</name>
</gene>
<name>A0A3N5C6D3_9BACL</name>
<feature type="transmembrane region" description="Helical" evidence="20">
    <location>
        <begin position="165"/>
        <end position="183"/>
    </location>
</feature>
<dbReference type="FunFam" id="1.20.120.1760:FF:000004">
    <property type="entry name" value="CDP-diacylglycerol--glycerol-3-phosphate 3-phosphatidyltransferase"/>
    <property type="match status" value="1"/>
</dbReference>
<dbReference type="EMBL" id="RKRK01000002">
    <property type="protein sequence ID" value="RPF57888.1"/>
    <property type="molecule type" value="Genomic_DNA"/>
</dbReference>
<comment type="similarity">
    <text evidence="5 19">Belongs to the CDP-alcohol phosphatidyltransferase class-I family.</text>
</comment>
<evidence type="ECO:0000256" key="11">
    <source>
        <dbReference type="ARBA" id="ARBA00022692"/>
    </source>
</evidence>
<dbReference type="InterPro" id="IPR048254">
    <property type="entry name" value="CDP_ALCOHOL_P_TRANSF_CS"/>
</dbReference>
<dbReference type="InterPro" id="IPR050324">
    <property type="entry name" value="CDP-alcohol_PTase-I"/>
</dbReference>
<keyword evidence="9" id="KW-0444">Lipid biosynthesis</keyword>
<keyword evidence="22" id="KW-1185">Reference proteome</keyword>
<dbReference type="EC" id="2.7.8.5" evidence="6 18"/>
<dbReference type="Gene3D" id="1.20.120.1760">
    <property type="match status" value="1"/>
</dbReference>
<evidence type="ECO:0000256" key="5">
    <source>
        <dbReference type="ARBA" id="ARBA00010441"/>
    </source>
</evidence>
<feature type="transmembrane region" description="Helical" evidence="20">
    <location>
        <begin position="84"/>
        <end position="109"/>
    </location>
</feature>
<feature type="transmembrane region" description="Helical" evidence="20">
    <location>
        <begin position="12"/>
        <end position="35"/>
    </location>
</feature>
<feature type="transmembrane region" description="Helical" evidence="20">
    <location>
        <begin position="44"/>
        <end position="64"/>
    </location>
</feature>
<comment type="subcellular location">
    <subcellularLocation>
        <location evidence="2">Cell membrane</location>
        <topology evidence="2">Multi-pass membrane protein</topology>
    </subcellularLocation>
</comment>
<proteinExistence type="inferred from homology"/>
<evidence type="ECO:0000256" key="9">
    <source>
        <dbReference type="ARBA" id="ARBA00022516"/>
    </source>
</evidence>
<dbReference type="InterPro" id="IPR004570">
    <property type="entry name" value="Phosphatidylglycerol_P_synth"/>
</dbReference>
<comment type="catalytic activity">
    <reaction evidence="17">
        <text>a CDP-1,2-diacyl-sn-glycerol + sn-glycerol 3-phosphate = a 1,2-diacyl-sn-glycero-3-phospho-(1'-sn-glycero-3'-phosphate) + CMP + H(+)</text>
        <dbReference type="Rhea" id="RHEA:12593"/>
        <dbReference type="ChEBI" id="CHEBI:15378"/>
        <dbReference type="ChEBI" id="CHEBI:57597"/>
        <dbReference type="ChEBI" id="CHEBI:58332"/>
        <dbReference type="ChEBI" id="CHEBI:60110"/>
        <dbReference type="ChEBI" id="CHEBI:60377"/>
        <dbReference type="EC" id="2.7.8.5"/>
    </reaction>
</comment>
<keyword evidence="12 20" id="KW-1133">Transmembrane helix</keyword>
<keyword evidence="13" id="KW-0443">Lipid metabolism</keyword>
<comment type="pathway">
    <text evidence="3">Phospholipid metabolism; phosphatidylglycerol biosynthesis; phosphatidylglycerol from CDP-diacylglycerol: step 1/2.</text>
</comment>
<sequence>MNIPNQLTVLRVILIPLFIVFALANFGFGQIEVLFGQSIRIEQFIATLIFIFASITDFIDGYLARKWNLVTNMGKFLDPLADKLLVASGLIVLVDLELIPSWIAIVIIAREFAVTGLRLLLIEQGEVSSAGNLGKWKTTFQMVSMILILFGEPLFQLIHIPIGSILMYVALFFTILSGAEYFYNAKHIFSNSK</sequence>
<dbReference type="NCBIfam" id="TIGR00560">
    <property type="entry name" value="pgsA"/>
    <property type="match status" value="1"/>
</dbReference>
<dbReference type="RefSeq" id="WP_123807415.1">
    <property type="nucleotide sequence ID" value="NZ_RKRK01000002.1"/>
</dbReference>
<dbReference type="PROSITE" id="PS00379">
    <property type="entry name" value="CDP_ALCOHOL_P_TRANSF"/>
    <property type="match status" value="1"/>
</dbReference>
<evidence type="ECO:0000256" key="15">
    <source>
        <dbReference type="ARBA" id="ARBA00023209"/>
    </source>
</evidence>
<dbReference type="Proteomes" id="UP000277108">
    <property type="component" value="Unassembled WGS sequence"/>
</dbReference>
<evidence type="ECO:0000256" key="1">
    <source>
        <dbReference type="ARBA" id="ARBA00003973"/>
    </source>
</evidence>
<dbReference type="OrthoDB" id="9796672at2"/>